<dbReference type="AlphaFoldDB" id="A0A7S1GFD1"/>
<feature type="chain" id="PRO_5031437470" description="Subtilisin" evidence="1">
    <location>
        <begin position="22"/>
        <end position="255"/>
    </location>
</feature>
<organism evidence="2">
    <name type="scientific">Skeletonema marinoi</name>
    <dbReference type="NCBI Taxonomy" id="267567"/>
    <lineage>
        <taxon>Eukaryota</taxon>
        <taxon>Sar</taxon>
        <taxon>Stramenopiles</taxon>
        <taxon>Ochrophyta</taxon>
        <taxon>Bacillariophyta</taxon>
        <taxon>Coscinodiscophyceae</taxon>
        <taxon>Thalassiosirophycidae</taxon>
        <taxon>Thalassiosirales</taxon>
        <taxon>Skeletonemataceae</taxon>
        <taxon>Skeletonema</taxon>
        <taxon>Skeletonema marinoi-dohrnii complex</taxon>
    </lineage>
</organism>
<feature type="signal peptide" evidence="1">
    <location>
        <begin position="1"/>
        <end position="21"/>
    </location>
</feature>
<protein>
    <recommendedName>
        <fullName evidence="3">Subtilisin</fullName>
    </recommendedName>
</protein>
<reference evidence="2" key="1">
    <citation type="submission" date="2021-01" db="EMBL/GenBank/DDBJ databases">
        <authorList>
            <person name="Corre E."/>
            <person name="Pelletier E."/>
            <person name="Niang G."/>
            <person name="Scheremetjew M."/>
            <person name="Finn R."/>
            <person name="Kale V."/>
            <person name="Holt S."/>
            <person name="Cochrane G."/>
            <person name="Meng A."/>
            <person name="Brown T."/>
            <person name="Cohen L."/>
        </authorList>
    </citation>
    <scope>NUCLEOTIDE SEQUENCE</scope>
    <source>
        <strain evidence="2">FE60</strain>
    </source>
</reference>
<proteinExistence type="predicted"/>
<name>A0A7S1GFD1_9STRA</name>
<gene>
    <name evidence="2" type="ORF">SMAR1040_LOCUS898</name>
</gene>
<keyword evidence="1" id="KW-0732">Signal</keyword>
<sequence length="255" mass="26888">MTKLSIVAATTVALAASSVSSFSVTNNNPTRITTSRASSSVLNLIRGEAVDAETFDENEGGVGLALRSAVKISGKCQKDQCDAQELMRYEKMQEVEMSVAQSIMEKSGCSVLCSGMGKELYQDPESTIRYEDKLVKFAPIEAAKAALENVAAAPSDAKYVALNFAGGDDLIIGEILEACGMLVDGLNLEGKPKVSFNSISFNQFADETCSVTVVASGGNTGGLEGVDESIAKGELYAYDGKWFTVAEGDITTAEK</sequence>
<evidence type="ECO:0000256" key="1">
    <source>
        <dbReference type="SAM" id="SignalP"/>
    </source>
</evidence>
<accession>A0A7S1GFD1</accession>
<dbReference type="EMBL" id="HBFU01001353">
    <property type="protein sequence ID" value="CAD8926951.1"/>
    <property type="molecule type" value="Transcribed_RNA"/>
</dbReference>
<evidence type="ECO:0008006" key="3">
    <source>
        <dbReference type="Google" id="ProtNLM"/>
    </source>
</evidence>
<evidence type="ECO:0000313" key="2">
    <source>
        <dbReference type="EMBL" id="CAD8926951.1"/>
    </source>
</evidence>